<keyword evidence="7 12" id="KW-0547">Nucleotide-binding</keyword>
<dbReference type="NCBIfam" id="NF005057">
    <property type="entry name" value="PRK06464.1"/>
    <property type="match status" value="1"/>
</dbReference>
<protein>
    <recommendedName>
        <fullName evidence="12">Phosphoenolpyruvate synthase</fullName>
        <shortName evidence="12">PEP synthase</shortName>
        <ecNumber evidence="12">2.7.9.2</ecNumber>
    </recommendedName>
    <alternativeName>
        <fullName evidence="12">Pyruvate, water dikinase</fullName>
    </alternativeName>
</protein>
<dbReference type="GO" id="GO:0005524">
    <property type="term" value="F:ATP binding"/>
    <property type="evidence" value="ECO:0007669"/>
    <property type="project" value="UniProtKB-KW"/>
</dbReference>
<evidence type="ECO:0000256" key="8">
    <source>
        <dbReference type="ARBA" id="ARBA00022777"/>
    </source>
</evidence>
<comment type="caution">
    <text evidence="17">The sequence shown here is derived from an EMBL/GenBank/DDBJ whole genome shotgun (WGS) entry which is preliminary data.</text>
</comment>
<dbReference type="GO" id="GO:0008986">
    <property type="term" value="F:pyruvate, water dikinase activity"/>
    <property type="evidence" value="ECO:0007669"/>
    <property type="project" value="UniProtKB-EC"/>
</dbReference>
<keyword evidence="6 12" id="KW-0479">Metal-binding</keyword>
<keyword evidence="18" id="KW-1185">Reference proteome</keyword>
<dbReference type="InterPro" id="IPR018274">
    <property type="entry name" value="PEP_util_AS"/>
</dbReference>
<dbReference type="PRINTS" id="PR01736">
    <property type="entry name" value="PHPHTRNFRASE"/>
</dbReference>
<feature type="domain" description="PEP-utilising enzyme mobile" evidence="14">
    <location>
        <begin position="371"/>
        <end position="440"/>
    </location>
</feature>
<dbReference type="PANTHER" id="PTHR43030">
    <property type="entry name" value="PHOSPHOENOLPYRUVATE SYNTHASE"/>
    <property type="match status" value="1"/>
</dbReference>
<dbReference type="GO" id="GO:0046872">
    <property type="term" value="F:metal ion binding"/>
    <property type="evidence" value="ECO:0007669"/>
    <property type="project" value="UniProtKB-KW"/>
</dbReference>
<dbReference type="InterPro" id="IPR036637">
    <property type="entry name" value="Phosphohistidine_dom_sf"/>
</dbReference>
<dbReference type="PIRSF" id="PIRSF000854">
    <property type="entry name" value="PEP_synthase"/>
    <property type="match status" value="1"/>
</dbReference>
<evidence type="ECO:0000256" key="4">
    <source>
        <dbReference type="ARBA" id="ARBA00007837"/>
    </source>
</evidence>
<proteinExistence type="inferred from homology"/>
<dbReference type="Gene3D" id="3.30.1490.20">
    <property type="entry name" value="ATP-grasp fold, A domain"/>
    <property type="match status" value="1"/>
</dbReference>
<evidence type="ECO:0000259" key="14">
    <source>
        <dbReference type="Pfam" id="PF00391"/>
    </source>
</evidence>
<sequence>MAVLWLDEVGSDDLAAVGGKGASLGELTGAGLPVPPGFVVTAGTYRSFIEETGIDEELFAAVDVDSDDSKALAEASKRAEELILGTEIPEDIREGILAAYDDLGDGEAFVAVRSSATAEDLPDASFAGQQETFLNITREDLVQRVKECWASLFTQRAIYYREEQGFDHDIVDIAVVVQRMVDAEKSGVMFTSHPSTGNPEIIIEAAWGLGEAVVSGSVSPDNYVVDRETAAIDEVTIADKKTMMEKDPETGETIERAVAEEKRNEQVLSGSEIERLVELGRQVEDHYGTPQDVEWAIFEGEVYMLQSRPITTISESSGSQAASATDGSGVQEAQPKNDNEVLMKGLGASPGIASGPVRIVGKLDELDKVGEGDIIVTEMTTPDMVPAMKRAAGIITDEGGMTSHAAIVSRELGVPAVVGTGSASRELEDGQVVTLDGDKGTIREGEVASQEEETDPLDDVRPQNPVKPMTATEVKVNVSIPEAAHRAAVTGADGVGLLRVEHMILSTNMTPERYIRDHGADEYIEEIVDGIQTVADEFYPRPVRVRTLDAPTDEFRQLQGGEDEPKEHNPMLGYRGIRRSLDTPDVFAHELEAFRRLFDMGYDNVEIMFPLVNDAEDVLQARNLLEEAGVDPEKRSWGVMIETPASALCVEEMAEAGIDFASFGTNDLTQYTLAVDRNNGNVADRFDELHPGVLKLIGETIETCREHGVNTSICGQAGSKPKMIRYLVNEGVSSISANIDAVRDVQHEVKRVEQQLLLDSVR</sequence>
<dbReference type="AlphaFoldDB" id="A0ABD5RJT2"/>
<dbReference type="InterPro" id="IPR015813">
    <property type="entry name" value="Pyrv/PenolPyrv_kinase-like_dom"/>
</dbReference>
<dbReference type="FunFam" id="3.30.1490.20:FF:000010">
    <property type="entry name" value="Phosphoenolpyruvate synthase"/>
    <property type="match status" value="1"/>
</dbReference>
<keyword evidence="8 12" id="KW-0418">Kinase</keyword>
<evidence type="ECO:0000256" key="12">
    <source>
        <dbReference type="PIRNR" id="PIRNR000854"/>
    </source>
</evidence>
<evidence type="ECO:0000256" key="9">
    <source>
        <dbReference type="ARBA" id="ARBA00022840"/>
    </source>
</evidence>
<evidence type="ECO:0000256" key="1">
    <source>
        <dbReference type="ARBA" id="ARBA00001946"/>
    </source>
</evidence>
<dbReference type="EC" id="2.7.9.2" evidence="12"/>
<evidence type="ECO:0000259" key="15">
    <source>
        <dbReference type="Pfam" id="PF01326"/>
    </source>
</evidence>
<dbReference type="InterPro" id="IPR008279">
    <property type="entry name" value="PEP-util_enz_mobile_dom"/>
</dbReference>
<dbReference type="PANTHER" id="PTHR43030:SF1">
    <property type="entry name" value="PHOSPHOENOLPYRUVATE SYNTHASE"/>
    <property type="match status" value="1"/>
</dbReference>
<evidence type="ECO:0000256" key="7">
    <source>
        <dbReference type="ARBA" id="ARBA00022741"/>
    </source>
</evidence>
<evidence type="ECO:0000256" key="6">
    <source>
        <dbReference type="ARBA" id="ARBA00022723"/>
    </source>
</evidence>
<evidence type="ECO:0000256" key="11">
    <source>
        <dbReference type="ARBA" id="ARBA00047700"/>
    </source>
</evidence>
<dbReference type="Pfam" id="PF02896">
    <property type="entry name" value="PEP-utilizers_C"/>
    <property type="match status" value="1"/>
</dbReference>
<feature type="region of interest" description="Disordered" evidence="13">
    <location>
        <begin position="314"/>
        <end position="334"/>
    </location>
</feature>
<evidence type="ECO:0000259" key="16">
    <source>
        <dbReference type="Pfam" id="PF02896"/>
    </source>
</evidence>
<gene>
    <name evidence="17" type="primary">ppsA</name>
    <name evidence="17" type="ORF">ACFPYI_04975</name>
</gene>
<dbReference type="SUPFAM" id="SSF56059">
    <property type="entry name" value="Glutathione synthetase ATP-binding domain-like"/>
    <property type="match status" value="1"/>
</dbReference>
<dbReference type="Proteomes" id="UP001596099">
    <property type="component" value="Unassembled WGS sequence"/>
</dbReference>
<dbReference type="InterPro" id="IPR040442">
    <property type="entry name" value="Pyrv_kinase-like_dom_sf"/>
</dbReference>
<keyword evidence="9 12" id="KW-0067">ATP-binding</keyword>
<dbReference type="Gene3D" id="3.20.20.60">
    <property type="entry name" value="Phosphoenolpyruvate-binding domains"/>
    <property type="match status" value="1"/>
</dbReference>
<dbReference type="RefSeq" id="WP_247413606.1">
    <property type="nucleotide sequence ID" value="NZ_JALLGW010000001.1"/>
</dbReference>
<dbReference type="Gene3D" id="3.30.470.20">
    <property type="entry name" value="ATP-grasp fold, B domain"/>
    <property type="match status" value="1"/>
</dbReference>
<dbReference type="SUPFAM" id="SSF51621">
    <property type="entry name" value="Phosphoenolpyruvate/pyruvate domain"/>
    <property type="match status" value="1"/>
</dbReference>
<evidence type="ECO:0000256" key="13">
    <source>
        <dbReference type="SAM" id="MobiDB-lite"/>
    </source>
</evidence>
<keyword evidence="10 12" id="KW-0460">Magnesium</keyword>
<comment type="similarity">
    <text evidence="4 12">Belongs to the PEP-utilizing enzyme family.</text>
</comment>
<dbReference type="PROSITE" id="PS00370">
    <property type="entry name" value="PEP_ENZYMES_PHOS_SITE"/>
    <property type="match status" value="1"/>
</dbReference>
<comment type="cofactor">
    <cofactor evidence="1 12">
        <name>Mg(2+)</name>
        <dbReference type="ChEBI" id="CHEBI:18420"/>
    </cofactor>
</comment>
<dbReference type="Pfam" id="PF00391">
    <property type="entry name" value="PEP-utilizers"/>
    <property type="match status" value="1"/>
</dbReference>
<feature type="region of interest" description="Disordered" evidence="13">
    <location>
        <begin position="445"/>
        <end position="466"/>
    </location>
</feature>
<keyword evidence="5 12" id="KW-0808">Transferase</keyword>
<dbReference type="Gene3D" id="3.50.30.10">
    <property type="entry name" value="Phosphohistidine domain"/>
    <property type="match status" value="1"/>
</dbReference>
<dbReference type="InterPro" id="IPR000121">
    <property type="entry name" value="PEP_util_C"/>
</dbReference>
<organism evidence="17 18">
    <name type="scientific">Halomarina salina</name>
    <dbReference type="NCBI Taxonomy" id="1872699"/>
    <lineage>
        <taxon>Archaea</taxon>
        <taxon>Methanobacteriati</taxon>
        <taxon>Methanobacteriota</taxon>
        <taxon>Stenosarchaea group</taxon>
        <taxon>Halobacteria</taxon>
        <taxon>Halobacteriales</taxon>
        <taxon>Natronomonadaceae</taxon>
        <taxon>Halomarina</taxon>
    </lineage>
</organism>
<dbReference type="EMBL" id="JBHSQH010000001">
    <property type="protein sequence ID" value="MFC5970680.1"/>
    <property type="molecule type" value="Genomic_DNA"/>
</dbReference>
<accession>A0ABD5RJT2</accession>
<evidence type="ECO:0000256" key="3">
    <source>
        <dbReference type="ARBA" id="ARBA00004742"/>
    </source>
</evidence>
<dbReference type="InterPro" id="IPR013815">
    <property type="entry name" value="ATP_grasp_subdomain_1"/>
</dbReference>
<dbReference type="NCBIfam" id="TIGR01418">
    <property type="entry name" value="PEP_synth"/>
    <property type="match status" value="1"/>
</dbReference>
<comment type="function">
    <text evidence="2 12">Catalyzes the phosphorylation of pyruvate to phosphoenolpyruvate.</text>
</comment>
<dbReference type="SUPFAM" id="SSF52009">
    <property type="entry name" value="Phosphohistidine domain"/>
    <property type="match status" value="1"/>
</dbReference>
<evidence type="ECO:0000313" key="18">
    <source>
        <dbReference type="Proteomes" id="UP001596099"/>
    </source>
</evidence>
<name>A0ABD5RJT2_9EURY</name>
<dbReference type="InterPro" id="IPR006319">
    <property type="entry name" value="PEP_synth"/>
</dbReference>
<comment type="catalytic activity">
    <reaction evidence="11 12">
        <text>pyruvate + ATP + H2O = phosphoenolpyruvate + AMP + phosphate + 2 H(+)</text>
        <dbReference type="Rhea" id="RHEA:11364"/>
        <dbReference type="ChEBI" id="CHEBI:15361"/>
        <dbReference type="ChEBI" id="CHEBI:15377"/>
        <dbReference type="ChEBI" id="CHEBI:15378"/>
        <dbReference type="ChEBI" id="CHEBI:30616"/>
        <dbReference type="ChEBI" id="CHEBI:43474"/>
        <dbReference type="ChEBI" id="CHEBI:58702"/>
        <dbReference type="ChEBI" id="CHEBI:456215"/>
        <dbReference type="EC" id="2.7.9.2"/>
    </reaction>
</comment>
<dbReference type="Pfam" id="PF01326">
    <property type="entry name" value="PPDK_N"/>
    <property type="match status" value="1"/>
</dbReference>
<feature type="domain" description="Pyruvate phosphate dikinase AMP/ATP-binding" evidence="15">
    <location>
        <begin position="16"/>
        <end position="323"/>
    </location>
</feature>
<evidence type="ECO:0000313" key="17">
    <source>
        <dbReference type="EMBL" id="MFC5970680.1"/>
    </source>
</evidence>
<evidence type="ECO:0000256" key="5">
    <source>
        <dbReference type="ARBA" id="ARBA00022679"/>
    </source>
</evidence>
<evidence type="ECO:0000256" key="10">
    <source>
        <dbReference type="ARBA" id="ARBA00022842"/>
    </source>
</evidence>
<feature type="domain" description="PEP-utilising enzyme C-terminal" evidence="16">
    <location>
        <begin position="463"/>
        <end position="753"/>
    </location>
</feature>
<evidence type="ECO:0000256" key="2">
    <source>
        <dbReference type="ARBA" id="ARBA00002988"/>
    </source>
</evidence>
<dbReference type="InterPro" id="IPR002192">
    <property type="entry name" value="PPDK_AMP/ATP-bd"/>
</dbReference>
<feature type="compositionally biased region" description="Polar residues" evidence="13">
    <location>
        <begin position="314"/>
        <end position="328"/>
    </location>
</feature>
<reference evidence="17 18" key="1">
    <citation type="journal article" date="2019" name="Int. J. Syst. Evol. Microbiol.">
        <title>The Global Catalogue of Microorganisms (GCM) 10K type strain sequencing project: providing services to taxonomists for standard genome sequencing and annotation.</title>
        <authorList>
            <consortium name="The Broad Institute Genomics Platform"/>
            <consortium name="The Broad Institute Genome Sequencing Center for Infectious Disease"/>
            <person name="Wu L."/>
            <person name="Ma J."/>
        </authorList>
    </citation>
    <scope>NUCLEOTIDE SEQUENCE [LARGE SCALE GENOMIC DNA]</scope>
    <source>
        <strain evidence="17 18">CGMCC 1.12543</strain>
    </source>
</reference>
<comment type="pathway">
    <text evidence="3 12">Carbohydrate biosynthesis; gluconeogenesis.</text>
</comment>